<organism evidence="3 4">
    <name type="scientific">Paralimibaculum aggregatum</name>
    <dbReference type="NCBI Taxonomy" id="3036245"/>
    <lineage>
        <taxon>Bacteria</taxon>
        <taxon>Pseudomonadati</taxon>
        <taxon>Pseudomonadota</taxon>
        <taxon>Alphaproteobacteria</taxon>
        <taxon>Rhodobacterales</taxon>
        <taxon>Paracoccaceae</taxon>
        <taxon>Paralimibaculum</taxon>
    </lineage>
</organism>
<comment type="caution">
    <text evidence="3">The sequence shown here is derived from an EMBL/GenBank/DDBJ whole genome shotgun (WGS) entry which is preliminary data.</text>
</comment>
<accession>A0ABQ6LHP3</accession>
<dbReference type="RefSeq" id="WP_285671279.1">
    <property type="nucleotide sequence ID" value="NZ_BSYI01000011.1"/>
</dbReference>
<evidence type="ECO:0000313" key="4">
    <source>
        <dbReference type="Proteomes" id="UP001239909"/>
    </source>
</evidence>
<name>A0ABQ6LHP3_9RHOB</name>
<dbReference type="InterPro" id="IPR022472">
    <property type="entry name" value="VPLPA-CTERM"/>
</dbReference>
<sequence>MLPRVFAIAAIPLLAAQPANAFFVDFTDTDVFPAGPNAAVVVPNAGGSGVTLTISGTPQEPNFNDVVSNLAAGFCNGTRPGLALDFECESDGAGIGGFNPDEVDGEEMLTVSFSQSVEITAIYLLDFFFDEDGNEIANVDYMNGNDDTFVPEEGFALFGNGFAAFTVNNEITSVVKFTAGDGNDNQGVGDYALAGIEFNLIEREIPVPAALPLLLTGIAGLALYRRRRAA</sequence>
<keyword evidence="1" id="KW-1133">Transmembrane helix</keyword>
<feature type="transmembrane region" description="Helical" evidence="1">
    <location>
        <begin position="205"/>
        <end position="224"/>
    </location>
</feature>
<evidence type="ECO:0000256" key="1">
    <source>
        <dbReference type="SAM" id="Phobius"/>
    </source>
</evidence>
<protein>
    <recommendedName>
        <fullName evidence="5">Secreted protein</fullName>
    </recommendedName>
</protein>
<reference evidence="3 4" key="1">
    <citation type="submission" date="2023-04" db="EMBL/GenBank/DDBJ databases">
        <title>Marinoamorphus aggregata gen. nov., sp. Nov., isolate from tissue of brittle star Ophioplocus japonicus.</title>
        <authorList>
            <person name="Kawano K."/>
            <person name="Sawayama S."/>
            <person name="Nakagawa S."/>
        </authorList>
    </citation>
    <scope>NUCLEOTIDE SEQUENCE [LARGE SCALE GENOMIC DNA]</scope>
    <source>
        <strain evidence="3 4">NKW23</strain>
    </source>
</reference>
<dbReference type="NCBIfam" id="TIGR02595">
    <property type="entry name" value="PEP_CTERM"/>
    <property type="match status" value="1"/>
</dbReference>
<dbReference type="InterPro" id="IPR013424">
    <property type="entry name" value="Ice-binding_C"/>
</dbReference>
<feature type="chain" id="PRO_5047166463" description="Secreted protein" evidence="2">
    <location>
        <begin position="22"/>
        <end position="230"/>
    </location>
</feature>
<feature type="signal peptide" evidence="2">
    <location>
        <begin position="1"/>
        <end position="21"/>
    </location>
</feature>
<dbReference type="Proteomes" id="UP001239909">
    <property type="component" value="Unassembled WGS sequence"/>
</dbReference>
<keyword evidence="1" id="KW-0812">Transmembrane</keyword>
<gene>
    <name evidence="3" type="ORF">LNKW23_17100</name>
</gene>
<dbReference type="EMBL" id="BSYI01000011">
    <property type="protein sequence ID" value="GMG82497.1"/>
    <property type="molecule type" value="Genomic_DNA"/>
</dbReference>
<evidence type="ECO:0008006" key="5">
    <source>
        <dbReference type="Google" id="ProtNLM"/>
    </source>
</evidence>
<proteinExistence type="predicted"/>
<evidence type="ECO:0000313" key="3">
    <source>
        <dbReference type="EMBL" id="GMG82497.1"/>
    </source>
</evidence>
<evidence type="ECO:0000256" key="2">
    <source>
        <dbReference type="SAM" id="SignalP"/>
    </source>
</evidence>
<keyword evidence="2" id="KW-0732">Signal</keyword>
<keyword evidence="1" id="KW-0472">Membrane</keyword>
<keyword evidence="4" id="KW-1185">Reference proteome</keyword>
<dbReference type="NCBIfam" id="TIGR03370">
    <property type="entry name" value="VPLPA-CTERM"/>
    <property type="match status" value="1"/>
</dbReference>